<feature type="region of interest" description="Disordered" evidence="1">
    <location>
        <begin position="777"/>
        <end position="799"/>
    </location>
</feature>
<sequence>MEDVYSGLAELGFGDFSPENLDDLLPKISTLISEDPTNPNFLQLVSAVFNQLASQIDVDSLESRLLKHVLPPTKSAFENSLSEVKGLLGESDTMDEEIAINISRLLQACLDILTGYGELLEVLAKESVKAENVSSLNRNLPPILVDAFVHCKESENAYGVYFEESASILTTFFRKSYEVQTKYYRILEEKIVFSSSFEDDFNCLVGVMEAIVRMSEIVTSLDIKTCVDQWKIYAKLYAKHVPHLKNVVDITRPLHLLINSSLQISNLILENQENSPEKQRLKLLKIGNFLLKMIMRLCELCEFNFRQGWDELLGLLLVLHSCTRTYDLNETVKDELRRFICVGAAPMLTLFVNEDEFFKAYHQVKNSHQDLTVASKIGLVFLSLSIMKNAVEGKTVEFWNSAALIELLFDLHDSAGLEIDWNSNFEGADAYSSMLSICAAYATCVIDESTLPSFENVLISKLFSGQLHTSVFVSDFLCLVGRLTSDQYCSQLVTYLCQGIKSWPNLSFDRPIYKIVGLTVNRLWKLLGVESKATLRSKFPIESSPHVYYWLQEPDQYGKISIEKFNSFCENPSTAAFVSLMSLSLPTDLPRSVHRGEVQRIVANFKKIVQFIRSKYTDSPEDTWLLKLLLHMLNMVAAFLKNGLIAPPSFAEILADLKLLTDVSDFPIILAIVGVFLSKSTDLTSLSLTPSIVRSLAAMLIKMLSSEDKFVVSTALEMLQNFKESSSSKEIVLLVSSHSQTLLNLINDHVNSDRSSKNLNFPKIIADFPRAEHVCRKRSPPKNLPKIEPPASKKLKIDPTPEANLNSYVETMLSCTSHLKTAHSRSGLSQNVKNQLKSIVRDLESICESTGASIDPLDISDIDFF</sequence>
<reference evidence="2 3" key="1">
    <citation type="submission" date="2023-09" db="EMBL/GenBank/DDBJ databases">
        <title>Nesidiocoris tenuis whole genome shotgun sequence.</title>
        <authorList>
            <person name="Shibata T."/>
            <person name="Shimoda M."/>
            <person name="Kobayashi T."/>
            <person name="Uehara T."/>
        </authorList>
    </citation>
    <scope>NUCLEOTIDE SEQUENCE [LARGE SCALE GENOMIC DNA]</scope>
    <source>
        <strain evidence="2 3">Japan</strain>
    </source>
</reference>
<keyword evidence="3" id="KW-1185">Reference proteome</keyword>
<gene>
    <name evidence="2" type="ORF">NTJ_11107</name>
</gene>
<evidence type="ECO:0000313" key="3">
    <source>
        <dbReference type="Proteomes" id="UP001307889"/>
    </source>
</evidence>
<evidence type="ECO:0000256" key="1">
    <source>
        <dbReference type="SAM" id="MobiDB-lite"/>
    </source>
</evidence>
<dbReference type="PANTHER" id="PTHR16071">
    <property type="entry name" value="CHROMOSOME 1 OPEN READING FRAME 112"/>
    <property type="match status" value="1"/>
</dbReference>
<dbReference type="EMBL" id="AP028917">
    <property type="protein sequence ID" value="BES98292.1"/>
    <property type="molecule type" value="Genomic_DNA"/>
</dbReference>
<dbReference type="PANTHER" id="PTHR16071:SF2">
    <property type="entry name" value="FIGNL1-INTERACTING REGULATOR OF RECOMBINATION AND MITOSIS"/>
    <property type="match status" value="1"/>
</dbReference>
<accession>A0ABN7B1J1</accession>
<dbReference type="InterPro" id="IPR027902">
    <property type="entry name" value="DUF4487"/>
</dbReference>
<organism evidence="2 3">
    <name type="scientific">Nesidiocoris tenuis</name>
    <dbReference type="NCBI Taxonomy" id="355587"/>
    <lineage>
        <taxon>Eukaryota</taxon>
        <taxon>Metazoa</taxon>
        <taxon>Ecdysozoa</taxon>
        <taxon>Arthropoda</taxon>
        <taxon>Hexapoda</taxon>
        <taxon>Insecta</taxon>
        <taxon>Pterygota</taxon>
        <taxon>Neoptera</taxon>
        <taxon>Paraneoptera</taxon>
        <taxon>Hemiptera</taxon>
        <taxon>Heteroptera</taxon>
        <taxon>Panheteroptera</taxon>
        <taxon>Cimicomorpha</taxon>
        <taxon>Miridae</taxon>
        <taxon>Dicyphina</taxon>
        <taxon>Nesidiocoris</taxon>
    </lineage>
</organism>
<dbReference type="Proteomes" id="UP001307889">
    <property type="component" value="Chromosome 9"/>
</dbReference>
<proteinExistence type="predicted"/>
<protein>
    <submittedName>
        <fullName evidence="2">Uncharacterized protein</fullName>
    </submittedName>
</protein>
<name>A0ABN7B1J1_9HEMI</name>
<evidence type="ECO:0000313" key="2">
    <source>
        <dbReference type="EMBL" id="BES98292.1"/>
    </source>
</evidence>